<comment type="cofactor">
    <cofactor evidence="2 11">
        <name>Mg(2+)</name>
        <dbReference type="ChEBI" id="CHEBI:18420"/>
    </cofactor>
</comment>
<evidence type="ECO:0000256" key="1">
    <source>
        <dbReference type="ARBA" id="ARBA00001771"/>
    </source>
</evidence>
<reference evidence="12 13" key="1">
    <citation type="submission" date="2017-03" db="EMBL/GenBank/DDBJ databases">
        <title>Genome sequence of Methanobrevibacter wosei.</title>
        <authorList>
            <person name="Poehlein A."/>
            <person name="Seedorf H."/>
            <person name="Daniel R."/>
        </authorList>
    </citation>
    <scope>NUCLEOTIDE SEQUENCE [LARGE SCALE GENOMIC DNA]</scope>
    <source>
        <strain evidence="12 13">DSM 11979</strain>
    </source>
</reference>
<dbReference type="UniPathway" id="UPA00060">
    <property type="reaction ID" value="UER00139"/>
</dbReference>
<evidence type="ECO:0000256" key="11">
    <source>
        <dbReference type="HAMAP-Rule" id="MF_00228"/>
    </source>
</evidence>
<keyword evidence="6 11" id="KW-0547">Nucleotide-binding</keyword>
<dbReference type="EMBL" id="MZGU01000004">
    <property type="protein sequence ID" value="PWB85910.1"/>
    <property type="molecule type" value="Genomic_DNA"/>
</dbReference>
<evidence type="ECO:0000313" key="13">
    <source>
        <dbReference type="Proteomes" id="UP000245577"/>
    </source>
</evidence>
<evidence type="ECO:0000256" key="4">
    <source>
        <dbReference type="ARBA" id="ARBA00022679"/>
    </source>
</evidence>
<keyword evidence="5 11" id="KW-0479">Metal-binding</keyword>
<comment type="pathway">
    <text evidence="3 11">Cofactor biosynthesis; thiamine diphosphate biosynthesis; 4-methyl-5-(2-phosphoethyl)-thiazole from 5-(2-hydroxyethyl)-4-methylthiazole: step 1/1.</text>
</comment>
<evidence type="ECO:0000256" key="10">
    <source>
        <dbReference type="ARBA" id="ARBA00022977"/>
    </source>
</evidence>
<evidence type="ECO:0000256" key="6">
    <source>
        <dbReference type="ARBA" id="ARBA00022741"/>
    </source>
</evidence>
<comment type="function">
    <text evidence="11">Catalyzes the phosphorylation of the hydroxyl group of 4-methyl-5-beta-hydroxyethylthiazole (THZ).</text>
</comment>
<dbReference type="InterPro" id="IPR029056">
    <property type="entry name" value="Ribokinase-like"/>
</dbReference>
<gene>
    <name evidence="11 12" type="primary">thiM</name>
    <name evidence="12" type="ORF">MBBWO_07560</name>
</gene>
<dbReference type="NCBIfam" id="NF006830">
    <property type="entry name" value="PRK09355.1"/>
    <property type="match status" value="1"/>
</dbReference>
<organism evidence="12 13">
    <name type="scientific">Methanobrevibacter woesei</name>
    <dbReference type="NCBI Taxonomy" id="190976"/>
    <lineage>
        <taxon>Archaea</taxon>
        <taxon>Methanobacteriati</taxon>
        <taxon>Methanobacteriota</taxon>
        <taxon>Methanomada group</taxon>
        <taxon>Methanobacteria</taxon>
        <taxon>Methanobacteriales</taxon>
        <taxon>Methanobacteriaceae</taxon>
        <taxon>Methanobrevibacter</taxon>
    </lineage>
</organism>
<feature type="binding site" evidence="11">
    <location>
        <position position="51"/>
    </location>
    <ligand>
        <name>substrate</name>
    </ligand>
</feature>
<protein>
    <recommendedName>
        <fullName evidence="11">Hydroxyethylthiazole kinase</fullName>
        <ecNumber evidence="11">2.7.1.50</ecNumber>
    </recommendedName>
    <alternativeName>
        <fullName evidence="11">4-methyl-5-beta-hydroxyethylthiazole kinase</fullName>
        <shortName evidence="11">TH kinase</shortName>
        <shortName evidence="11">Thz kinase</shortName>
    </alternativeName>
</protein>
<evidence type="ECO:0000256" key="5">
    <source>
        <dbReference type="ARBA" id="ARBA00022723"/>
    </source>
</evidence>
<evidence type="ECO:0000256" key="3">
    <source>
        <dbReference type="ARBA" id="ARBA00004868"/>
    </source>
</evidence>
<dbReference type="OrthoDB" id="214286at2157"/>
<dbReference type="Gene3D" id="3.40.1190.20">
    <property type="match status" value="1"/>
</dbReference>
<dbReference type="GO" id="GO:0005524">
    <property type="term" value="F:ATP binding"/>
    <property type="evidence" value="ECO:0007669"/>
    <property type="project" value="UniProtKB-UniRule"/>
</dbReference>
<evidence type="ECO:0000256" key="8">
    <source>
        <dbReference type="ARBA" id="ARBA00022840"/>
    </source>
</evidence>
<keyword evidence="7 11" id="KW-0418">Kinase</keyword>
<evidence type="ECO:0000313" key="12">
    <source>
        <dbReference type="EMBL" id="PWB85910.1"/>
    </source>
</evidence>
<dbReference type="InterPro" id="IPR000417">
    <property type="entry name" value="Hyethyz_kinase"/>
</dbReference>
<dbReference type="GO" id="GO:0009228">
    <property type="term" value="P:thiamine biosynthetic process"/>
    <property type="evidence" value="ECO:0007669"/>
    <property type="project" value="UniProtKB-KW"/>
</dbReference>
<sequence>MINNVEDIKENLKNSLENVRENNPLTHCITNSVTINDCANAVLAIGGSPIMAEDEEEMEEVVEIADVLVINIGKLSKEQIKAMNVSAAHATKTNTPIVLDPVGAGISQLRNNTIKYLVENNNITAIRGNISEIKAIANIIGLLNTESAAKGVDVSEDDIISRDNLEINGNLVKELAKKLDTVVIASGPLDIISNGETTIVLDNGDEMMPLITGSGCMLTSIVGSCVAVNDPFEGSILASIAMSLAGEKAREQVDENNLGTGSFRTFLIDYLYKTNVESLINESKIEIL</sequence>
<comment type="catalytic activity">
    <reaction evidence="1 11">
        <text>5-(2-hydroxyethyl)-4-methylthiazole + ATP = 4-methyl-5-(2-phosphooxyethyl)-thiazole + ADP + H(+)</text>
        <dbReference type="Rhea" id="RHEA:24212"/>
        <dbReference type="ChEBI" id="CHEBI:15378"/>
        <dbReference type="ChEBI" id="CHEBI:17957"/>
        <dbReference type="ChEBI" id="CHEBI:30616"/>
        <dbReference type="ChEBI" id="CHEBI:58296"/>
        <dbReference type="ChEBI" id="CHEBI:456216"/>
        <dbReference type="EC" id="2.7.1.50"/>
    </reaction>
</comment>
<evidence type="ECO:0000256" key="2">
    <source>
        <dbReference type="ARBA" id="ARBA00001946"/>
    </source>
</evidence>
<dbReference type="Proteomes" id="UP000245577">
    <property type="component" value="Unassembled WGS sequence"/>
</dbReference>
<dbReference type="PRINTS" id="PR01099">
    <property type="entry name" value="HYETHTZKNASE"/>
</dbReference>
<keyword evidence="4 11" id="KW-0808">Transferase</keyword>
<name>A0A2U1S743_9EURY</name>
<dbReference type="CDD" id="cd01170">
    <property type="entry name" value="THZ_kinase"/>
    <property type="match status" value="1"/>
</dbReference>
<comment type="caution">
    <text evidence="12">The sequence shown here is derived from an EMBL/GenBank/DDBJ whole genome shotgun (WGS) entry which is preliminary data.</text>
</comment>
<accession>A0A2U1S743</accession>
<dbReference type="Pfam" id="PF02110">
    <property type="entry name" value="HK"/>
    <property type="match status" value="1"/>
</dbReference>
<feature type="binding site" evidence="11">
    <location>
        <position position="186"/>
    </location>
    <ligand>
        <name>ATP</name>
        <dbReference type="ChEBI" id="CHEBI:30616"/>
    </ligand>
</feature>
<keyword evidence="13" id="KW-1185">Reference proteome</keyword>
<keyword evidence="9 11" id="KW-0460">Magnesium</keyword>
<keyword evidence="10 11" id="KW-0784">Thiamine biosynthesis</keyword>
<comment type="similarity">
    <text evidence="11">Belongs to the Thz kinase family.</text>
</comment>
<keyword evidence="8 11" id="KW-0067">ATP-binding</keyword>
<proteinExistence type="inferred from homology"/>
<evidence type="ECO:0000256" key="9">
    <source>
        <dbReference type="ARBA" id="ARBA00022842"/>
    </source>
</evidence>
<dbReference type="GO" id="GO:0009229">
    <property type="term" value="P:thiamine diphosphate biosynthetic process"/>
    <property type="evidence" value="ECO:0007669"/>
    <property type="project" value="UniProtKB-UniRule"/>
</dbReference>
<dbReference type="EC" id="2.7.1.50" evidence="11"/>
<dbReference type="AlphaFoldDB" id="A0A2U1S743"/>
<dbReference type="GO" id="GO:0000287">
    <property type="term" value="F:magnesium ion binding"/>
    <property type="evidence" value="ECO:0007669"/>
    <property type="project" value="UniProtKB-UniRule"/>
</dbReference>
<dbReference type="GO" id="GO:0004417">
    <property type="term" value="F:hydroxyethylthiazole kinase activity"/>
    <property type="evidence" value="ECO:0007669"/>
    <property type="project" value="UniProtKB-UniRule"/>
</dbReference>
<dbReference type="HAMAP" id="MF_00228">
    <property type="entry name" value="Thz_kinase"/>
    <property type="match status" value="1"/>
</dbReference>
<dbReference type="PIRSF" id="PIRSF000513">
    <property type="entry name" value="Thz_kinase"/>
    <property type="match status" value="1"/>
</dbReference>
<feature type="binding site" evidence="11">
    <location>
        <position position="127"/>
    </location>
    <ligand>
        <name>ATP</name>
        <dbReference type="ChEBI" id="CHEBI:30616"/>
    </ligand>
</feature>
<dbReference type="SUPFAM" id="SSF53613">
    <property type="entry name" value="Ribokinase-like"/>
    <property type="match status" value="1"/>
</dbReference>
<feature type="binding site" evidence="11">
    <location>
        <position position="213"/>
    </location>
    <ligand>
        <name>substrate</name>
    </ligand>
</feature>
<evidence type="ECO:0000256" key="7">
    <source>
        <dbReference type="ARBA" id="ARBA00022777"/>
    </source>
</evidence>